<name>A0A1N6SZI9_9ACTN</name>
<dbReference type="Gene3D" id="2.60.120.10">
    <property type="entry name" value="Jelly Rolls"/>
    <property type="match status" value="1"/>
</dbReference>
<keyword evidence="4" id="KW-1185">Reference proteome</keyword>
<dbReference type="OrthoDB" id="5584941at2"/>
<evidence type="ECO:0000313" key="3">
    <source>
        <dbReference type="EMBL" id="SIQ46500.1"/>
    </source>
</evidence>
<dbReference type="CDD" id="cd02209">
    <property type="entry name" value="cupin_XRE_C"/>
    <property type="match status" value="1"/>
</dbReference>
<dbReference type="InterPro" id="IPR014710">
    <property type="entry name" value="RmlC-like_jellyroll"/>
</dbReference>
<evidence type="ECO:0000259" key="2">
    <source>
        <dbReference type="PROSITE" id="PS50943"/>
    </source>
</evidence>
<dbReference type="Proteomes" id="UP000186096">
    <property type="component" value="Unassembled WGS sequence"/>
</dbReference>
<proteinExistence type="predicted"/>
<dbReference type="EMBL" id="FTNI01000002">
    <property type="protein sequence ID" value="SIQ46500.1"/>
    <property type="molecule type" value="Genomic_DNA"/>
</dbReference>
<dbReference type="GO" id="GO:0005829">
    <property type="term" value="C:cytosol"/>
    <property type="evidence" value="ECO:0007669"/>
    <property type="project" value="TreeGrafter"/>
</dbReference>
<dbReference type="AlphaFoldDB" id="A0A1N6SZI9"/>
<organism evidence="3 4">
    <name type="scientific">Microbispora rosea</name>
    <dbReference type="NCBI Taxonomy" id="58117"/>
    <lineage>
        <taxon>Bacteria</taxon>
        <taxon>Bacillati</taxon>
        <taxon>Actinomycetota</taxon>
        <taxon>Actinomycetes</taxon>
        <taxon>Streptosporangiales</taxon>
        <taxon>Streptosporangiaceae</taxon>
        <taxon>Microbispora</taxon>
    </lineage>
</organism>
<dbReference type="PROSITE" id="PS50943">
    <property type="entry name" value="HTH_CROC1"/>
    <property type="match status" value="1"/>
</dbReference>
<sequence>MSRAATAIGAQIRLRRAQRGMSAAELARRAGLGKATLSSLEAGTGNPTIETLEAVALALHIPLTDLLTRDTDAGPVHLPSTPAAADGPTRELLRRIGSGHSLELWRLRMPPHTDLAGVPHAPGTVEHLLVAAGEVTAGPDDDPRLLGPGDLLAFAGDRPHRYRTGDGPADVTVVIASPVAG</sequence>
<dbReference type="RefSeq" id="WP_076432672.1">
    <property type="nucleotide sequence ID" value="NZ_FTNI01000002.1"/>
</dbReference>
<protein>
    <submittedName>
        <fullName evidence="3">Transcriptional regulator, XRE family with cupin sensor</fullName>
    </submittedName>
</protein>
<dbReference type="InterPro" id="IPR001387">
    <property type="entry name" value="Cro/C1-type_HTH"/>
</dbReference>
<dbReference type="CDD" id="cd00093">
    <property type="entry name" value="HTH_XRE"/>
    <property type="match status" value="1"/>
</dbReference>
<accession>A0A1N6SZI9</accession>
<dbReference type="PANTHER" id="PTHR46797:SF1">
    <property type="entry name" value="METHYLPHOSPHONATE SYNTHASE"/>
    <property type="match status" value="1"/>
</dbReference>
<dbReference type="Pfam" id="PF01381">
    <property type="entry name" value="HTH_3"/>
    <property type="match status" value="1"/>
</dbReference>
<dbReference type="SMART" id="SM00530">
    <property type="entry name" value="HTH_XRE"/>
    <property type="match status" value="1"/>
</dbReference>
<dbReference type="Gene3D" id="1.10.260.40">
    <property type="entry name" value="lambda repressor-like DNA-binding domains"/>
    <property type="match status" value="1"/>
</dbReference>
<dbReference type="GO" id="GO:0003700">
    <property type="term" value="F:DNA-binding transcription factor activity"/>
    <property type="evidence" value="ECO:0007669"/>
    <property type="project" value="TreeGrafter"/>
</dbReference>
<keyword evidence="1" id="KW-0238">DNA-binding</keyword>
<dbReference type="PANTHER" id="PTHR46797">
    <property type="entry name" value="HTH-TYPE TRANSCRIPTIONAL REGULATOR"/>
    <property type="match status" value="1"/>
</dbReference>
<evidence type="ECO:0000256" key="1">
    <source>
        <dbReference type="ARBA" id="ARBA00023125"/>
    </source>
</evidence>
<dbReference type="SUPFAM" id="SSF47413">
    <property type="entry name" value="lambda repressor-like DNA-binding domains"/>
    <property type="match status" value="1"/>
</dbReference>
<gene>
    <name evidence="3" type="ORF">SAMN05421833_102168</name>
</gene>
<feature type="domain" description="HTH cro/C1-type" evidence="2">
    <location>
        <begin position="12"/>
        <end position="66"/>
    </location>
</feature>
<evidence type="ECO:0000313" key="4">
    <source>
        <dbReference type="Proteomes" id="UP000186096"/>
    </source>
</evidence>
<dbReference type="InterPro" id="IPR010982">
    <property type="entry name" value="Lambda_DNA-bd_dom_sf"/>
</dbReference>
<dbReference type="STRING" id="58117.SAMN05421833_102168"/>
<dbReference type="SUPFAM" id="SSF51182">
    <property type="entry name" value="RmlC-like cupins"/>
    <property type="match status" value="1"/>
</dbReference>
<dbReference type="InterPro" id="IPR050807">
    <property type="entry name" value="TransReg_Diox_bact_type"/>
</dbReference>
<dbReference type="InterPro" id="IPR011051">
    <property type="entry name" value="RmlC_Cupin_sf"/>
</dbReference>
<reference evidence="4" key="1">
    <citation type="submission" date="2017-01" db="EMBL/GenBank/DDBJ databases">
        <authorList>
            <person name="Varghese N."/>
            <person name="Submissions S."/>
        </authorList>
    </citation>
    <scope>NUCLEOTIDE SEQUENCE [LARGE SCALE GENOMIC DNA]</scope>
    <source>
        <strain evidence="4">ATCC 12950</strain>
    </source>
</reference>
<dbReference type="GO" id="GO:0003677">
    <property type="term" value="F:DNA binding"/>
    <property type="evidence" value="ECO:0007669"/>
    <property type="project" value="UniProtKB-KW"/>
</dbReference>